<dbReference type="EMBL" id="CP039349">
    <property type="protein sequence ID" value="QCD92786.1"/>
    <property type="molecule type" value="Genomic_DNA"/>
</dbReference>
<keyword evidence="3" id="KW-1185">Reference proteome</keyword>
<proteinExistence type="predicted"/>
<reference evidence="2 3" key="1">
    <citation type="submission" date="2019-04" db="EMBL/GenBank/DDBJ databases">
        <title>An improved genome assembly and genetic linkage map for asparagus bean, Vigna unguiculata ssp. sesquipedialis.</title>
        <authorList>
            <person name="Xia Q."/>
            <person name="Zhang R."/>
            <person name="Dong Y."/>
        </authorList>
    </citation>
    <scope>NUCLEOTIDE SEQUENCE [LARGE SCALE GENOMIC DNA]</scope>
    <source>
        <tissue evidence="2">Leaf</tissue>
    </source>
</reference>
<evidence type="ECO:0000313" key="3">
    <source>
        <dbReference type="Proteomes" id="UP000501690"/>
    </source>
</evidence>
<name>A0A4D6LXS4_VIGUN</name>
<gene>
    <name evidence="2" type="ORF">DEO72_LG5g855</name>
</gene>
<sequence>MVLQGRLHATSNQHSYYKEDNPRKRTKYTNSGSQSSKISDVQNNMNDLQNLNAIFQTTYVPENNISSSCSIVFHNQSKNNLINSQSPASTVTYNSSFCDTSEVVNDSYFVSKNKVVQYPFEVIQSLQNRFYLDDETATEQNCSDTNNDSSSTITPEGKVNAQLSLIQII</sequence>
<protein>
    <submittedName>
        <fullName evidence="2">Uncharacterized protein</fullName>
    </submittedName>
</protein>
<feature type="compositionally biased region" description="Polar residues" evidence="1">
    <location>
        <begin position="28"/>
        <end position="38"/>
    </location>
</feature>
<evidence type="ECO:0000313" key="2">
    <source>
        <dbReference type="EMBL" id="QCD92786.1"/>
    </source>
</evidence>
<dbReference type="Proteomes" id="UP000501690">
    <property type="component" value="Linkage Group LG5"/>
</dbReference>
<evidence type="ECO:0000256" key="1">
    <source>
        <dbReference type="SAM" id="MobiDB-lite"/>
    </source>
</evidence>
<dbReference type="AlphaFoldDB" id="A0A4D6LXS4"/>
<accession>A0A4D6LXS4</accession>
<feature type="region of interest" description="Disordered" evidence="1">
    <location>
        <begin position="1"/>
        <end position="38"/>
    </location>
</feature>
<organism evidence="2 3">
    <name type="scientific">Vigna unguiculata</name>
    <name type="common">Cowpea</name>
    <dbReference type="NCBI Taxonomy" id="3917"/>
    <lineage>
        <taxon>Eukaryota</taxon>
        <taxon>Viridiplantae</taxon>
        <taxon>Streptophyta</taxon>
        <taxon>Embryophyta</taxon>
        <taxon>Tracheophyta</taxon>
        <taxon>Spermatophyta</taxon>
        <taxon>Magnoliopsida</taxon>
        <taxon>eudicotyledons</taxon>
        <taxon>Gunneridae</taxon>
        <taxon>Pentapetalae</taxon>
        <taxon>rosids</taxon>
        <taxon>fabids</taxon>
        <taxon>Fabales</taxon>
        <taxon>Fabaceae</taxon>
        <taxon>Papilionoideae</taxon>
        <taxon>50 kb inversion clade</taxon>
        <taxon>NPAAA clade</taxon>
        <taxon>indigoferoid/millettioid clade</taxon>
        <taxon>Phaseoleae</taxon>
        <taxon>Vigna</taxon>
    </lineage>
</organism>